<dbReference type="InterPro" id="IPR002878">
    <property type="entry name" value="ChsH2_C"/>
</dbReference>
<evidence type="ECO:0000313" key="4">
    <source>
        <dbReference type="Proteomes" id="UP000177382"/>
    </source>
</evidence>
<feature type="domain" description="ChsH2 rubredoxin-like zinc ribbon" evidence="2">
    <location>
        <begin position="10"/>
        <end position="40"/>
    </location>
</feature>
<evidence type="ECO:0000259" key="1">
    <source>
        <dbReference type="Pfam" id="PF01796"/>
    </source>
</evidence>
<dbReference type="STRING" id="1802485.A2V97_02400"/>
<dbReference type="Pfam" id="PF01796">
    <property type="entry name" value="OB_ChsH2_C"/>
    <property type="match status" value="1"/>
</dbReference>
<evidence type="ECO:0000313" key="3">
    <source>
        <dbReference type="EMBL" id="OGM15508.1"/>
    </source>
</evidence>
<dbReference type="Pfam" id="PF12172">
    <property type="entry name" value="zf-ChsH2"/>
    <property type="match status" value="1"/>
</dbReference>
<dbReference type="PANTHER" id="PTHR34075">
    <property type="entry name" value="BLR3430 PROTEIN"/>
    <property type="match status" value="1"/>
</dbReference>
<comment type="caution">
    <text evidence="3">The sequence shown here is derived from an EMBL/GenBank/DDBJ whole genome shotgun (WGS) entry which is preliminary data.</text>
</comment>
<dbReference type="Gene3D" id="6.10.30.10">
    <property type="match status" value="1"/>
</dbReference>
<dbReference type="Proteomes" id="UP000177382">
    <property type="component" value="Unassembled WGS sequence"/>
</dbReference>
<sequence length="140" mass="15839">MTVENWRLNAQRYSLTGEECSNCNVKIFPPRDLCPDCGVEARRKFQFSGKGEIYSFTTVYEPPAGFEENAPYTIALVRLNEGPMLTAQLTDFGDTKPEIGMPLEMVTRKLRSDGERGVLVYGYKFRPLIQAPTQKDSPVH</sequence>
<dbReference type="InterPro" id="IPR012340">
    <property type="entry name" value="NA-bd_OB-fold"/>
</dbReference>
<dbReference type="AlphaFoldDB" id="A0A1F7XMB3"/>
<organism evidence="3 4">
    <name type="scientific">Candidatus Woesebacteria bacterium RBG_16_42_24</name>
    <dbReference type="NCBI Taxonomy" id="1802485"/>
    <lineage>
        <taxon>Bacteria</taxon>
        <taxon>Candidatus Woeseibacteriota</taxon>
    </lineage>
</organism>
<reference evidence="3 4" key="1">
    <citation type="journal article" date="2016" name="Nat. Commun.">
        <title>Thousands of microbial genomes shed light on interconnected biogeochemical processes in an aquifer system.</title>
        <authorList>
            <person name="Anantharaman K."/>
            <person name="Brown C.T."/>
            <person name="Hug L.A."/>
            <person name="Sharon I."/>
            <person name="Castelle C.J."/>
            <person name="Probst A.J."/>
            <person name="Thomas B.C."/>
            <person name="Singh A."/>
            <person name="Wilkins M.J."/>
            <person name="Karaoz U."/>
            <person name="Brodie E.L."/>
            <person name="Williams K.H."/>
            <person name="Hubbard S.S."/>
            <person name="Banfield J.F."/>
        </authorList>
    </citation>
    <scope>NUCLEOTIDE SEQUENCE [LARGE SCALE GENOMIC DNA]</scope>
</reference>
<dbReference type="InterPro" id="IPR052513">
    <property type="entry name" value="Thioester_dehydratase-like"/>
</dbReference>
<name>A0A1F7XMB3_9BACT</name>
<accession>A0A1F7XMB3</accession>
<proteinExistence type="predicted"/>
<gene>
    <name evidence="3" type="ORF">A2V97_02400</name>
</gene>
<dbReference type="SUPFAM" id="SSF50249">
    <property type="entry name" value="Nucleic acid-binding proteins"/>
    <property type="match status" value="1"/>
</dbReference>
<dbReference type="EMBL" id="MGFX01000003">
    <property type="protein sequence ID" value="OGM15508.1"/>
    <property type="molecule type" value="Genomic_DNA"/>
</dbReference>
<feature type="domain" description="ChsH2 C-terminal OB-fold" evidence="1">
    <location>
        <begin position="47"/>
        <end position="108"/>
    </location>
</feature>
<dbReference type="PANTHER" id="PTHR34075:SF5">
    <property type="entry name" value="BLR3430 PROTEIN"/>
    <property type="match status" value="1"/>
</dbReference>
<dbReference type="InterPro" id="IPR022002">
    <property type="entry name" value="ChsH2_Znr"/>
</dbReference>
<evidence type="ECO:0000259" key="2">
    <source>
        <dbReference type="Pfam" id="PF12172"/>
    </source>
</evidence>
<protein>
    <submittedName>
        <fullName evidence="3">Transcriptional regulator</fullName>
    </submittedName>
</protein>